<dbReference type="GO" id="GO:0005886">
    <property type="term" value="C:plasma membrane"/>
    <property type="evidence" value="ECO:0007669"/>
    <property type="project" value="UniProtKB-SubCell"/>
</dbReference>
<evidence type="ECO:0000256" key="3">
    <source>
        <dbReference type="ARBA" id="ARBA00022448"/>
    </source>
</evidence>
<evidence type="ECO:0000256" key="6">
    <source>
        <dbReference type="ARBA" id="ARBA00022741"/>
    </source>
</evidence>
<accession>A0A443J7D4</accession>
<evidence type="ECO:0000256" key="8">
    <source>
        <dbReference type="ARBA" id="ARBA00023004"/>
    </source>
</evidence>
<dbReference type="InterPro" id="IPR003439">
    <property type="entry name" value="ABC_transporter-like_ATP-bd"/>
</dbReference>
<comment type="subcellular location">
    <subcellularLocation>
        <location evidence="1">Cell membrane</location>
        <topology evidence="1">Peripheral membrane protein</topology>
    </subcellularLocation>
</comment>
<dbReference type="EMBL" id="SAUZ01000046">
    <property type="protein sequence ID" value="RWR16322.1"/>
    <property type="molecule type" value="Genomic_DNA"/>
</dbReference>
<keyword evidence="5" id="KW-0410">Iron transport</keyword>
<dbReference type="PROSITE" id="PS50893">
    <property type="entry name" value="ABC_TRANSPORTER_2"/>
    <property type="match status" value="1"/>
</dbReference>
<comment type="similarity">
    <text evidence="2">Belongs to the ABC transporter superfamily.</text>
</comment>
<dbReference type="InterPro" id="IPR017871">
    <property type="entry name" value="ABC_transporter-like_CS"/>
</dbReference>
<name>A0A443J7D4_9RHOB</name>
<dbReference type="Pfam" id="PF00005">
    <property type="entry name" value="ABC_tran"/>
    <property type="match status" value="1"/>
</dbReference>
<organism evidence="12 13">
    <name type="scientific">Paenirhodobacter populi</name>
    <dbReference type="NCBI Taxonomy" id="2306993"/>
    <lineage>
        <taxon>Bacteria</taxon>
        <taxon>Pseudomonadati</taxon>
        <taxon>Pseudomonadota</taxon>
        <taxon>Alphaproteobacteria</taxon>
        <taxon>Rhodobacterales</taxon>
        <taxon>Rhodobacter group</taxon>
        <taxon>Paenirhodobacter</taxon>
    </lineage>
</organism>
<evidence type="ECO:0000313" key="12">
    <source>
        <dbReference type="EMBL" id="RWR16322.1"/>
    </source>
</evidence>
<evidence type="ECO:0000256" key="1">
    <source>
        <dbReference type="ARBA" id="ARBA00004202"/>
    </source>
</evidence>
<dbReference type="PROSITE" id="PS00211">
    <property type="entry name" value="ABC_TRANSPORTER_1"/>
    <property type="match status" value="1"/>
</dbReference>
<keyword evidence="8" id="KW-0408">Iron</keyword>
<keyword evidence="6" id="KW-0547">Nucleotide-binding</keyword>
<evidence type="ECO:0000313" key="13">
    <source>
        <dbReference type="Proteomes" id="UP000284476"/>
    </source>
</evidence>
<dbReference type="GO" id="GO:0006826">
    <property type="term" value="P:iron ion transport"/>
    <property type="evidence" value="ECO:0007669"/>
    <property type="project" value="UniProtKB-KW"/>
</dbReference>
<feature type="domain" description="ABC transporter" evidence="11">
    <location>
        <begin position="4"/>
        <end position="240"/>
    </location>
</feature>
<evidence type="ECO:0000256" key="10">
    <source>
        <dbReference type="ARBA" id="ARBA00023136"/>
    </source>
</evidence>
<dbReference type="AlphaFoldDB" id="A0A443J7D4"/>
<dbReference type="GO" id="GO:0005524">
    <property type="term" value="F:ATP binding"/>
    <property type="evidence" value="ECO:0007669"/>
    <property type="project" value="UniProtKB-KW"/>
</dbReference>
<dbReference type="CDD" id="cd03214">
    <property type="entry name" value="ABC_Iron-Siderophores_B12_Hemin"/>
    <property type="match status" value="1"/>
</dbReference>
<gene>
    <name evidence="12" type="ORF">D2T30_21950</name>
</gene>
<keyword evidence="10" id="KW-0472">Membrane</keyword>
<keyword evidence="4" id="KW-1003">Cell membrane</keyword>
<dbReference type="InterPro" id="IPR027417">
    <property type="entry name" value="P-loop_NTPase"/>
</dbReference>
<dbReference type="Gene3D" id="3.40.50.300">
    <property type="entry name" value="P-loop containing nucleotide triphosphate hydrolases"/>
    <property type="match status" value="1"/>
</dbReference>
<dbReference type="SUPFAM" id="SSF52540">
    <property type="entry name" value="P-loop containing nucleoside triphosphate hydrolases"/>
    <property type="match status" value="1"/>
</dbReference>
<protein>
    <submittedName>
        <fullName evidence="12">ATP-binding cassette domain-containing protein</fullName>
    </submittedName>
</protein>
<evidence type="ECO:0000256" key="2">
    <source>
        <dbReference type="ARBA" id="ARBA00005417"/>
    </source>
</evidence>
<reference evidence="12 13" key="1">
    <citation type="submission" date="2019-01" db="EMBL/GenBank/DDBJ databases">
        <title>Sinorhodobacter populi sp. nov. isolated from the symptomatic bark tissue of Populus euramericana canker.</title>
        <authorList>
            <person name="Xu G."/>
        </authorList>
    </citation>
    <scope>NUCLEOTIDE SEQUENCE [LARGE SCALE GENOMIC DNA]</scope>
    <source>
        <strain evidence="12 13">SK2B-1</strain>
    </source>
</reference>
<evidence type="ECO:0000256" key="7">
    <source>
        <dbReference type="ARBA" id="ARBA00022840"/>
    </source>
</evidence>
<keyword evidence="9" id="KW-0406">Ion transport</keyword>
<evidence type="ECO:0000256" key="9">
    <source>
        <dbReference type="ARBA" id="ARBA00023065"/>
    </source>
</evidence>
<evidence type="ECO:0000256" key="5">
    <source>
        <dbReference type="ARBA" id="ARBA00022496"/>
    </source>
</evidence>
<comment type="caution">
    <text evidence="12">The sequence shown here is derived from an EMBL/GenBank/DDBJ whole genome shotgun (WGS) entry which is preliminary data.</text>
</comment>
<keyword evidence="7 12" id="KW-0067">ATP-binding</keyword>
<dbReference type="FunFam" id="3.40.50.300:FF:000134">
    <property type="entry name" value="Iron-enterobactin ABC transporter ATP-binding protein"/>
    <property type="match status" value="1"/>
</dbReference>
<dbReference type="PANTHER" id="PTHR42771">
    <property type="entry name" value="IRON(3+)-HYDROXAMATE IMPORT ATP-BINDING PROTEIN FHUC"/>
    <property type="match status" value="1"/>
</dbReference>
<sequence length="256" mass="27584">MTLFSLRGVCRDVPGRRLVDGLDLDIPEGVVTALIGRNGSGKSTVLKMLAGQHAPSAGSIGYAGQDLSRWTPRALARHLAYLPQVTPASEGMRLEELVALGRYPWRGALGRFREEDTAAVEEAITRCGLARLKGRIVDTMSGGERQRAWIAVMLAQGARTLLLDEPISALDIAHQVEVLALLRTMCREGGMSVVVVLHDVNMVARYCDHVVALGAGRLVFEGPVSALMTADTLQRIYGLPMTVSVQENQVFALPGS</sequence>
<dbReference type="PANTHER" id="PTHR42771:SF2">
    <property type="entry name" value="IRON(3+)-HYDROXAMATE IMPORT ATP-BINDING PROTEIN FHUC"/>
    <property type="match status" value="1"/>
</dbReference>
<evidence type="ECO:0000256" key="4">
    <source>
        <dbReference type="ARBA" id="ARBA00022475"/>
    </source>
</evidence>
<keyword evidence="3" id="KW-0813">Transport</keyword>
<dbReference type="SMART" id="SM00382">
    <property type="entry name" value="AAA"/>
    <property type="match status" value="1"/>
</dbReference>
<dbReference type="RefSeq" id="WP_128210539.1">
    <property type="nucleotide sequence ID" value="NZ_JBHRSO010000014.1"/>
</dbReference>
<dbReference type="GO" id="GO:0016887">
    <property type="term" value="F:ATP hydrolysis activity"/>
    <property type="evidence" value="ECO:0007669"/>
    <property type="project" value="InterPro"/>
</dbReference>
<dbReference type="InterPro" id="IPR051535">
    <property type="entry name" value="Siderophore_ABC-ATPase"/>
</dbReference>
<dbReference type="Proteomes" id="UP000284476">
    <property type="component" value="Unassembled WGS sequence"/>
</dbReference>
<proteinExistence type="inferred from homology"/>
<dbReference type="InterPro" id="IPR003593">
    <property type="entry name" value="AAA+_ATPase"/>
</dbReference>
<evidence type="ECO:0000259" key="11">
    <source>
        <dbReference type="PROSITE" id="PS50893"/>
    </source>
</evidence>
<reference evidence="12 13" key="2">
    <citation type="submission" date="2019-01" db="EMBL/GenBank/DDBJ databases">
        <authorList>
            <person name="Li Y."/>
        </authorList>
    </citation>
    <scope>NUCLEOTIDE SEQUENCE [LARGE SCALE GENOMIC DNA]</scope>
    <source>
        <strain evidence="12 13">SK2B-1</strain>
    </source>
</reference>